<dbReference type="Pfam" id="PF10142">
    <property type="entry name" value="PhoPQ_related"/>
    <property type="match status" value="1"/>
</dbReference>
<evidence type="ECO:0008006" key="3">
    <source>
        <dbReference type="Google" id="ProtNLM"/>
    </source>
</evidence>
<evidence type="ECO:0000313" key="1">
    <source>
        <dbReference type="EMBL" id="AEG70799.1"/>
    </source>
</evidence>
<dbReference type="EMBL" id="CP002820">
    <property type="protein sequence ID" value="AEG70799.1"/>
    <property type="molecule type" value="Genomic_DNA"/>
</dbReference>
<geneLocation type="plasmid" evidence="2"/>
<protein>
    <recommendedName>
        <fullName evidence="3">PhoP/Q-regulated protein PqaA</fullName>
    </recommendedName>
</protein>
<reference evidence="1 2" key="1">
    <citation type="journal article" date="2011" name="J. Bacteriol.">
        <title>Complete genome sequence of the plant pathogen Ralstonia solanacearum strain Po82.</title>
        <authorList>
            <person name="Xu J."/>
            <person name="Zheng H.J."/>
            <person name="Liu L."/>
            <person name="Pan Z.C."/>
            <person name="Prior P."/>
            <person name="Tang B."/>
            <person name="Xu J.S."/>
            <person name="Zhang H."/>
            <person name="Tian Q."/>
            <person name="Zhang L.Q."/>
            <person name="Feng J."/>
        </authorList>
    </citation>
    <scope>NUCLEOTIDE SEQUENCE [LARGE SCALE GENOMIC DNA]</scope>
    <source>
        <strain evidence="2">Po82</strain>
    </source>
</reference>
<dbReference type="InterPro" id="IPR029058">
    <property type="entry name" value="AB_hydrolase_fold"/>
</dbReference>
<gene>
    <name evidence="1" type="ordered locus">RSPO_m00158</name>
</gene>
<keyword evidence="1" id="KW-0614">Plasmid</keyword>
<dbReference type="PANTHER" id="PTHR31497">
    <property type="entry name" value="AUTOCRINE PROLIFERATION REPRESSOR PROTEIN A"/>
    <property type="match status" value="1"/>
</dbReference>
<dbReference type="PATRIC" id="fig|1031711.3.peg.3423"/>
<dbReference type="HOGENOM" id="CLU_036488_0_0_4"/>
<dbReference type="SUPFAM" id="SSF53474">
    <property type="entry name" value="alpha/beta-Hydrolases"/>
    <property type="match status" value="1"/>
</dbReference>
<dbReference type="PANTHER" id="PTHR31497:SF0">
    <property type="entry name" value="AUTOCRINE PROLIFERATION REPRESSOR PROTEIN A"/>
    <property type="match status" value="1"/>
</dbReference>
<evidence type="ECO:0000313" key="2">
    <source>
        <dbReference type="Proteomes" id="UP000007953"/>
    </source>
</evidence>
<dbReference type="Proteomes" id="UP000007953">
    <property type="component" value="Plasmid megaplasmid"/>
</dbReference>
<dbReference type="PIRSF" id="PIRSF014728">
    <property type="entry name" value="PqaA"/>
    <property type="match status" value="1"/>
</dbReference>
<sequence length="530" mass="57781">MRNRAFEWKTARDHAIRMAIGARLPAAANRTGKPMMKRPFVAMTLAAAVLACPLAQARAYAPPCAADASGRFADAIACYRHQTEAQALQYAMVDTTRVADVEQRTYRMVSQSWSPERLVQPEEWLHDVTIYVPDDVTRHRALLVVNNGTRRKKDGTGPVASTDLTPDALAGIAKATRTAIVSVSDVPNQSLVYADDGGNRAEDESVAHSWSLFMNAPQQRPSMPLQVPMVASASRAMTLAERELAPYQIHRFIVTGASKRAWAGWLTAITDPRVDAVVSFAADVLGTHDTLKNMYRSYGGNWPIAFAPFYAEGIDKRIETPAFAWLADIIDPLAYRQTRYGARLGIPKYIVNASGDDFFVPDNAALYYDKLPGRKALRMVPNAAHRDIRGAIVGSLTPFLNRFQSGTSLPRLDARLRGTGADASIVLHASEPPKQLLLWSATNPNARDFRYACGVRYTSTPIDVPAAGVIRVPVSQPEAGWSTYFVEATFADGFVATSQAYVLGKQAYPTAAPPTNGPACQTLPGRMPAS</sequence>
<dbReference type="InterPro" id="IPR009199">
    <property type="entry name" value="PhoPQ-act_pathogen-rel_PqaA"/>
</dbReference>
<accession>F6G848</accession>
<dbReference type="KEGG" id="rsn:RSPO_m00158"/>
<name>F6G848_RALS8</name>
<proteinExistence type="predicted"/>
<organism evidence="1 2">
    <name type="scientific">Ralstonia solanacearum (strain Po82)</name>
    <dbReference type="NCBI Taxonomy" id="1031711"/>
    <lineage>
        <taxon>Bacteria</taxon>
        <taxon>Pseudomonadati</taxon>
        <taxon>Pseudomonadota</taxon>
        <taxon>Betaproteobacteria</taxon>
        <taxon>Burkholderiales</taxon>
        <taxon>Burkholderiaceae</taxon>
        <taxon>Ralstonia</taxon>
        <taxon>Ralstonia solanacearum species complex</taxon>
    </lineage>
</organism>
<dbReference type="AlphaFoldDB" id="F6G848"/>
<dbReference type="Gene3D" id="3.40.50.1820">
    <property type="entry name" value="alpha/beta hydrolase"/>
    <property type="match status" value="1"/>
</dbReference>